<dbReference type="PROSITE" id="PS51471">
    <property type="entry name" value="FE2OG_OXY"/>
    <property type="match status" value="1"/>
</dbReference>
<evidence type="ECO:0000259" key="1">
    <source>
        <dbReference type="PROSITE" id="PS51471"/>
    </source>
</evidence>
<name>A0A381UPW2_9ZZZZ</name>
<dbReference type="InterPro" id="IPR005123">
    <property type="entry name" value="Oxoglu/Fe-dep_dioxygenase_dom"/>
</dbReference>
<evidence type="ECO:0000313" key="2">
    <source>
        <dbReference type="EMBL" id="SVA29811.1"/>
    </source>
</evidence>
<gene>
    <name evidence="2" type="ORF">METZ01_LOCUS82665</name>
</gene>
<protein>
    <recommendedName>
        <fullName evidence="1">Fe2OG dioxygenase domain-containing protein</fullName>
    </recommendedName>
</protein>
<proteinExistence type="predicted"/>
<feature type="domain" description="Fe2OG dioxygenase" evidence="1">
    <location>
        <begin position="51"/>
        <end position="131"/>
    </location>
</feature>
<organism evidence="2">
    <name type="scientific">marine metagenome</name>
    <dbReference type="NCBI Taxonomy" id="408172"/>
    <lineage>
        <taxon>unclassified sequences</taxon>
        <taxon>metagenomes</taxon>
        <taxon>ecological metagenomes</taxon>
    </lineage>
</organism>
<dbReference type="EMBL" id="UINC01006816">
    <property type="protein sequence ID" value="SVA29811.1"/>
    <property type="molecule type" value="Genomic_DNA"/>
</dbReference>
<dbReference type="SUPFAM" id="SSF51197">
    <property type="entry name" value="Clavaminate synthase-like"/>
    <property type="match status" value="1"/>
</dbReference>
<sequence>MRVENVISDNKLIELLHKHHLSLNVIIKELLRWEYKDRFGSKLFHIFKKYELDSHIINYTPPEKKTSRGGMNEHTDNTVFTINCCDGGGLILDGKPFENYKDRVVLFSGDVVHRVEGPTKQRRSITTFVNKRSLKKLFKYVL</sequence>
<dbReference type="AlphaFoldDB" id="A0A381UPW2"/>
<reference evidence="2" key="1">
    <citation type="submission" date="2018-05" db="EMBL/GenBank/DDBJ databases">
        <authorList>
            <person name="Lanie J.A."/>
            <person name="Ng W.-L."/>
            <person name="Kazmierczak K.M."/>
            <person name="Andrzejewski T.M."/>
            <person name="Davidsen T.M."/>
            <person name="Wayne K.J."/>
            <person name="Tettelin H."/>
            <person name="Glass J.I."/>
            <person name="Rusch D."/>
            <person name="Podicherti R."/>
            <person name="Tsui H.-C.T."/>
            <person name="Winkler M.E."/>
        </authorList>
    </citation>
    <scope>NUCLEOTIDE SEQUENCE</scope>
</reference>
<accession>A0A381UPW2</accession>